<dbReference type="Pfam" id="PF08507">
    <property type="entry name" value="COPI_assoc"/>
    <property type="match status" value="1"/>
</dbReference>
<dbReference type="PANTHER" id="PTHR28128:SF1">
    <property type="entry name" value="GOLGI APPARATUS MEMBRANE PROTEIN TVP15"/>
    <property type="match status" value="1"/>
</dbReference>
<feature type="region of interest" description="Disordered" evidence="5">
    <location>
        <begin position="124"/>
        <end position="143"/>
    </location>
</feature>
<accession>A0AAF0Y6Y2</accession>
<dbReference type="AlphaFoldDB" id="A0AAF0Y6Y2"/>
<comment type="subcellular location">
    <subcellularLocation>
        <location evidence="1">Membrane</location>
        <topology evidence="1">Multi-pass membrane protein</topology>
    </subcellularLocation>
</comment>
<evidence type="ECO:0000256" key="6">
    <source>
        <dbReference type="SAM" id="Phobius"/>
    </source>
</evidence>
<evidence type="ECO:0000256" key="2">
    <source>
        <dbReference type="ARBA" id="ARBA00022692"/>
    </source>
</evidence>
<dbReference type="RefSeq" id="XP_062627380.1">
    <property type="nucleotide sequence ID" value="XM_062771396.1"/>
</dbReference>
<organism evidence="7 8">
    <name type="scientific">Vanrija pseudolonga</name>
    <dbReference type="NCBI Taxonomy" id="143232"/>
    <lineage>
        <taxon>Eukaryota</taxon>
        <taxon>Fungi</taxon>
        <taxon>Dikarya</taxon>
        <taxon>Basidiomycota</taxon>
        <taxon>Agaricomycotina</taxon>
        <taxon>Tremellomycetes</taxon>
        <taxon>Trichosporonales</taxon>
        <taxon>Trichosporonaceae</taxon>
        <taxon>Vanrija</taxon>
    </lineage>
</organism>
<gene>
    <name evidence="7" type="ORF">LOC62_03G004878</name>
</gene>
<protein>
    <recommendedName>
        <fullName evidence="9">Golgi apparatus membrane protein TVP15</fullName>
    </recommendedName>
</protein>
<dbReference type="GO" id="GO:0016192">
    <property type="term" value="P:vesicle-mediated transport"/>
    <property type="evidence" value="ECO:0007669"/>
    <property type="project" value="TreeGrafter"/>
</dbReference>
<keyword evidence="3 6" id="KW-1133">Transmembrane helix</keyword>
<keyword evidence="4 6" id="KW-0472">Membrane</keyword>
<evidence type="ECO:0000313" key="8">
    <source>
        <dbReference type="Proteomes" id="UP000827549"/>
    </source>
</evidence>
<dbReference type="InterPro" id="IPR013714">
    <property type="entry name" value="Golgi_TVP15"/>
</dbReference>
<feature type="transmembrane region" description="Helical" evidence="6">
    <location>
        <begin position="67"/>
        <end position="87"/>
    </location>
</feature>
<evidence type="ECO:0000256" key="4">
    <source>
        <dbReference type="ARBA" id="ARBA00023136"/>
    </source>
</evidence>
<evidence type="ECO:0000313" key="7">
    <source>
        <dbReference type="EMBL" id="WOO81348.1"/>
    </source>
</evidence>
<dbReference type="Proteomes" id="UP000827549">
    <property type="component" value="Chromosome 3"/>
</dbReference>
<evidence type="ECO:0008006" key="9">
    <source>
        <dbReference type="Google" id="ProtNLM"/>
    </source>
</evidence>
<reference evidence="7" key="1">
    <citation type="submission" date="2023-10" db="EMBL/GenBank/DDBJ databases">
        <authorList>
            <person name="Noh H."/>
        </authorList>
    </citation>
    <scope>NUCLEOTIDE SEQUENCE</scope>
    <source>
        <strain evidence="7">DUCC4014</strain>
    </source>
</reference>
<evidence type="ECO:0000256" key="5">
    <source>
        <dbReference type="SAM" id="MobiDB-lite"/>
    </source>
</evidence>
<sequence>MERFTQNPAELLSAVGGFVIAGGIGSLIHLTFSSIIIGIYELLSGAIILALEVVSPTEQQKALVHSYASFLHSFIGRGVLYILLGVLMLNNYLILQICGSVVAFVGVVYVALNFVHLFEAPSTMQAPSGSDPEAQPVWQAPTE</sequence>
<dbReference type="GO" id="GO:0000139">
    <property type="term" value="C:Golgi membrane"/>
    <property type="evidence" value="ECO:0007669"/>
    <property type="project" value="TreeGrafter"/>
</dbReference>
<feature type="transmembrane region" description="Helical" evidence="6">
    <location>
        <begin position="12"/>
        <end position="29"/>
    </location>
</feature>
<evidence type="ECO:0000256" key="1">
    <source>
        <dbReference type="ARBA" id="ARBA00004141"/>
    </source>
</evidence>
<evidence type="ECO:0000256" key="3">
    <source>
        <dbReference type="ARBA" id="ARBA00022989"/>
    </source>
</evidence>
<keyword evidence="8" id="KW-1185">Reference proteome</keyword>
<name>A0AAF0Y6Y2_9TREE</name>
<dbReference type="PANTHER" id="PTHR28128">
    <property type="entry name" value="GOLGI APPARATUS MEMBRANE PROTEIN TVP15"/>
    <property type="match status" value="1"/>
</dbReference>
<feature type="transmembrane region" description="Helical" evidence="6">
    <location>
        <begin position="93"/>
        <end position="115"/>
    </location>
</feature>
<feature type="transmembrane region" description="Helical" evidence="6">
    <location>
        <begin position="35"/>
        <end position="55"/>
    </location>
</feature>
<proteinExistence type="predicted"/>
<dbReference type="GeneID" id="87808110"/>
<keyword evidence="2 6" id="KW-0812">Transmembrane</keyword>
<dbReference type="EMBL" id="CP086716">
    <property type="protein sequence ID" value="WOO81348.1"/>
    <property type="molecule type" value="Genomic_DNA"/>
</dbReference>